<gene>
    <name evidence="1" type="ORF">PLEPLA_LOCUS31795</name>
</gene>
<dbReference type="Proteomes" id="UP001153269">
    <property type="component" value="Unassembled WGS sequence"/>
</dbReference>
<comment type="caution">
    <text evidence="1">The sequence shown here is derived from an EMBL/GenBank/DDBJ whole genome shotgun (WGS) entry which is preliminary data.</text>
</comment>
<sequence length="67" mass="7632">MVTEKSGETRLLADVTEQRLVSDRRRTDGFDPQWGSRTGCVSDRVWRIGSYDAPFEDVVITWAPVLC</sequence>
<accession>A0A9N7V261</accession>
<dbReference type="AlphaFoldDB" id="A0A9N7V261"/>
<dbReference type="EMBL" id="CADEAL010003279">
    <property type="protein sequence ID" value="CAB1444079.1"/>
    <property type="molecule type" value="Genomic_DNA"/>
</dbReference>
<proteinExistence type="predicted"/>
<organism evidence="1 2">
    <name type="scientific">Pleuronectes platessa</name>
    <name type="common">European plaice</name>
    <dbReference type="NCBI Taxonomy" id="8262"/>
    <lineage>
        <taxon>Eukaryota</taxon>
        <taxon>Metazoa</taxon>
        <taxon>Chordata</taxon>
        <taxon>Craniata</taxon>
        <taxon>Vertebrata</taxon>
        <taxon>Euteleostomi</taxon>
        <taxon>Actinopterygii</taxon>
        <taxon>Neopterygii</taxon>
        <taxon>Teleostei</taxon>
        <taxon>Neoteleostei</taxon>
        <taxon>Acanthomorphata</taxon>
        <taxon>Carangaria</taxon>
        <taxon>Pleuronectiformes</taxon>
        <taxon>Pleuronectoidei</taxon>
        <taxon>Pleuronectidae</taxon>
        <taxon>Pleuronectes</taxon>
    </lineage>
</organism>
<name>A0A9N7V261_PLEPL</name>
<reference evidence="1" key="1">
    <citation type="submission" date="2020-03" db="EMBL/GenBank/DDBJ databases">
        <authorList>
            <person name="Weist P."/>
        </authorList>
    </citation>
    <scope>NUCLEOTIDE SEQUENCE</scope>
</reference>
<evidence type="ECO:0000313" key="2">
    <source>
        <dbReference type="Proteomes" id="UP001153269"/>
    </source>
</evidence>
<evidence type="ECO:0000313" key="1">
    <source>
        <dbReference type="EMBL" id="CAB1444079.1"/>
    </source>
</evidence>
<protein>
    <submittedName>
        <fullName evidence="1">Uncharacterized protein</fullName>
    </submittedName>
</protein>
<keyword evidence="2" id="KW-1185">Reference proteome</keyword>